<reference evidence="2 3" key="1">
    <citation type="journal article" date="2011" name="Proc. Natl. Acad. Sci. U.S.A.">
        <title>Niche of harmful alga Aureococcus anophagefferens revealed through ecogenomics.</title>
        <authorList>
            <person name="Gobler C.J."/>
            <person name="Berry D.L."/>
            <person name="Dyhrman S.T."/>
            <person name="Wilhelm S.W."/>
            <person name="Salamov A."/>
            <person name="Lobanov A.V."/>
            <person name="Zhang Y."/>
            <person name="Collier J.L."/>
            <person name="Wurch L.L."/>
            <person name="Kustka A.B."/>
            <person name="Dill B.D."/>
            <person name="Shah M."/>
            <person name="VerBerkmoes N.C."/>
            <person name="Kuo A."/>
            <person name="Terry A."/>
            <person name="Pangilinan J."/>
            <person name="Lindquist E.A."/>
            <person name="Lucas S."/>
            <person name="Paulsen I.T."/>
            <person name="Hattenrath-Lehmann T.K."/>
            <person name="Talmage S.C."/>
            <person name="Walker E.A."/>
            <person name="Koch F."/>
            <person name="Burson A.M."/>
            <person name="Marcoval M.A."/>
            <person name="Tang Y.Z."/>
            <person name="Lecleir G.R."/>
            <person name="Coyne K.J."/>
            <person name="Berg G.M."/>
            <person name="Bertrand E.M."/>
            <person name="Saito M.A."/>
            <person name="Gladyshev V.N."/>
            <person name="Grigoriev I.V."/>
        </authorList>
    </citation>
    <scope>NUCLEOTIDE SEQUENCE [LARGE SCALE GENOMIC DNA]</scope>
    <source>
        <strain evidence="3">CCMP 1984</strain>
    </source>
</reference>
<dbReference type="KEGG" id="aaf:AURANDRAFT_62357"/>
<keyword evidence="3" id="KW-1185">Reference proteome</keyword>
<gene>
    <name evidence="2" type="ORF">AURANDRAFT_62357</name>
</gene>
<sequence length="482" mass="52411">MYAAHQWGDRAWEKAPSPGAWQPATLPLAPPDPYAWWGPPVPVDQRWGAWGAVDRALEGYLAPPAQEMANPVAAYGNPPPASYRDDGAVANPLQWEDLAAGRAERWALDADRHARDARLQAARLGLGGSGGVGDLVTSVATLSDTVRRMEERTALAQERDAARLRVSTLERLYGKPPPYGDLNAAETRELYLSLLPRVLADPLRPRNPRSSSRAARKRRESAARLYRETRKTGDLEDLKSRATAAAVARRAAKRYARERSLLPLRCLAEVLDGTREYARSGRWFLPYGATTEELVERYVDAAVAAAAWEGLQGPDDVSRAAYETVLRKSCETNELLDALLIQSAAGKTAAAADDDGDRAEQFWTRSPLRPAVLFKAVGKAADDGGAPAEGAFDDTDAVWDAFLLRCVAGETADAPGKAGLLAADRAGLLVAPISRARWSARWASRAVRRRFRDAHHDAHRDGPADDDAPDFGPFVGDLANSR</sequence>
<feature type="region of interest" description="Disordered" evidence="1">
    <location>
        <begin position="457"/>
        <end position="482"/>
    </location>
</feature>
<evidence type="ECO:0000313" key="3">
    <source>
        <dbReference type="Proteomes" id="UP000002729"/>
    </source>
</evidence>
<organism evidence="3">
    <name type="scientific">Aureococcus anophagefferens</name>
    <name type="common">Harmful bloom alga</name>
    <dbReference type="NCBI Taxonomy" id="44056"/>
    <lineage>
        <taxon>Eukaryota</taxon>
        <taxon>Sar</taxon>
        <taxon>Stramenopiles</taxon>
        <taxon>Ochrophyta</taxon>
        <taxon>Pelagophyceae</taxon>
        <taxon>Pelagomonadales</taxon>
        <taxon>Pelagomonadaceae</taxon>
        <taxon>Aureococcus</taxon>
    </lineage>
</organism>
<dbReference type="AlphaFoldDB" id="F0Y1K0"/>
<dbReference type="eggNOG" id="ENOG502SA42">
    <property type="taxonomic scope" value="Eukaryota"/>
</dbReference>
<name>F0Y1K0_AURAN</name>
<accession>F0Y1K0</accession>
<dbReference type="InParanoid" id="F0Y1K0"/>
<feature type="region of interest" description="Disordered" evidence="1">
    <location>
        <begin position="202"/>
        <end position="223"/>
    </location>
</feature>
<feature type="compositionally biased region" description="Low complexity" evidence="1">
    <location>
        <begin position="470"/>
        <end position="482"/>
    </location>
</feature>
<dbReference type="GeneID" id="20223853"/>
<proteinExistence type="predicted"/>
<dbReference type="RefSeq" id="XP_009034495.1">
    <property type="nucleotide sequence ID" value="XM_009036247.1"/>
</dbReference>
<dbReference type="EMBL" id="GL833123">
    <property type="protein sequence ID" value="EGB10924.1"/>
    <property type="molecule type" value="Genomic_DNA"/>
</dbReference>
<evidence type="ECO:0000256" key="1">
    <source>
        <dbReference type="SAM" id="MobiDB-lite"/>
    </source>
</evidence>
<dbReference type="Proteomes" id="UP000002729">
    <property type="component" value="Unassembled WGS sequence"/>
</dbReference>
<protein>
    <submittedName>
        <fullName evidence="2">Uncharacterized protein</fullName>
    </submittedName>
</protein>
<evidence type="ECO:0000313" key="2">
    <source>
        <dbReference type="EMBL" id="EGB10924.1"/>
    </source>
</evidence>